<comment type="caution">
    <text evidence="1">The sequence shown here is derived from an EMBL/GenBank/DDBJ whole genome shotgun (WGS) entry which is preliminary data.</text>
</comment>
<proteinExistence type="predicted"/>
<dbReference type="EMBL" id="DADPIR010000118">
    <property type="protein sequence ID" value="HAZ7494999.1"/>
    <property type="molecule type" value="Genomic_DNA"/>
</dbReference>
<name>A0AAN5ZLS8_ECOLX</name>
<reference evidence="1" key="2">
    <citation type="submission" date="2021-03" db="EMBL/GenBank/DDBJ databases">
        <authorList>
            <consortium name="NCBI Pathogen Detection Project"/>
        </authorList>
    </citation>
    <scope>NUCLEOTIDE SEQUENCE</scope>
    <source>
        <strain evidence="1">SJP41</strain>
    </source>
</reference>
<dbReference type="AlphaFoldDB" id="A0AAN5ZLS8"/>
<dbReference type="RefSeq" id="WP_106421708.1">
    <property type="nucleotide sequence ID" value="NZ_CP128980.1"/>
</dbReference>
<evidence type="ECO:0000313" key="1">
    <source>
        <dbReference type="EMBL" id="HAZ7494999.1"/>
    </source>
</evidence>
<evidence type="ECO:0000313" key="2">
    <source>
        <dbReference type="Proteomes" id="UP000868636"/>
    </source>
</evidence>
<accession>A0AAN5ZLS8</accession>
<organism evidence="1 2">
    <name type="scientific">Escherichia coli</name>
    <dbReference type="NCBI Taxonomy" id="562"/>
    <lineage>
        <taxon>Bacteria</taxon>
        <taxon>Pseudomonadati</taxon>
        <taxon>Pseudomonadota</taxon>
        <taxon>Gammaproteobacteria</taxon>
        <taxon>Enterobacterales</taxon>
        <taxon>Enterobacteriaceae</taxon>
        <taxon>Escherichia</taxon>
    </lineage>
</organism>
<reference evidence="1" key="1">
    <citation type="journal article" date="2018" name="Genome Biol.">
        <title>SKESA: strategic k-mer extension for scrupulous assemblies.</title>
        <authorList>
            <person name="Souvorov A."/>
            <person name="Agarwala R."/>
            <person name="Lipman D.J."/>
        </authorList>
    </citation>
    <scope>NUCLEOTIDE SEQUENCE</scope>
    <source>
        <strain evidence="1">SJP41</strain>
    </source>
</reference>
<dbReference type="Proteomes" id="UP000868636">
    <property type="component" value="Unassembled WGS sequence"/>
</dbReference>
<protein>
    <submittedName>
        <fullName evidence="1">IS66 family insertion sequence element accessory protein TnpB</fullName>
    </submittedName>
</protein>
<gene>
    <name evidence="1" type="ORF">J8F57_005361</name>
</gene>
<sequence>MCKSAYARLHGINHKTFWHLCRQLSADVSAAPAPANHKPALLPVTLTVNDTAILKLHRASVTSTPAAIAAIIRELNLC</sequence>